<sequence length="89" mass="9795">MNSGFNSTPENVLLKATSACYQISSLDTWPLPPQLTYGHSGQREKHKHSGILTHAIDLDNRNPNLPSPSLIPGVNKLHQLANPSSEVRR</sequence>
<evidence type="ECO:0000313" key="2">
    <source>
        <dbReference type="Proteomes" id="UP001279734"/>
    </source>
</evidence>
<evidence type="ECO:0000313" key="1">
    <source>
        <dbReference type="EMBL" id="GMH18614.1"/>
    </source>
</evidence>
<proteinExistence type="predicted"/>
<comment type="caution">
    <text evidence="1">The sequence shown here is derived from an EMBL/GenBank/DDBJ whole genome shotgun (WGS) entry which is preliminary data.</text>
</comment>
<reference evidence="1" key="1">
    <citation type="submission" date="2023-05" db="EMBL/GenBank/DDBJ databases">
        <title>Nepenthes gracilis genome sequencing.</title>
        <authorList>
            <person name="Fukushima K."/>
        </authorList>
    </citation>
    <scope>NUCLEOTIDE SEQUENCE</scope>
    <source>
        <strain evidence="1">SING2019-196</strain>
    </source>
</reference>
<gene>
    <name evidence="1" type="ORF">Nepgr_020455</name>
</gene>
<accession>A0AAD3XW28</accession>
<keyword evidence="2" id="KW-1185">Reference proteome</keyword>
<protein>
    <submittedName>
        <fullName evidence="1">Uncharacterized protein</fullName>
    </submittedName>
</protein>
<organism evidence="1 2">
    <name type="scientific">Nepenthes gracilis</name>
    <name type="common">Slender pitcher plant</name>
    <dbReference type="NCBI Taxonomy" id="150966"/>
    <lineage>
        <taxon>Eukaryota</taxon>
        <taxon>Viridiplantae</taxon>
        <taxon>Streptophyta</taxon>
        <taxon>Embryophyta</taxon>
        <taxon>Tracheophyta</taxon>
        <taxon>Spermatophyta</taxon>
        <taxon>Magnoliopsida</taxon>
        <taxon>eudicotyledons</taxon>
        <taxon>Gunneridae</taxon>
        <taxon>Pentapetalae</taxon>
        <taxon>Caryophyllales</taxon>
        <taxon>Nepenthaceae</taxon>
        <taxon>Nepenthes</taxon>
    </lineage>
</organism>
<name>A0AAD3XW28_NEPGR</name>
<dbReference type="AlphaFoldDB" id="A0AAD3XW28"/>
<dbReference type="EMBL" id="BSYO01000019">
    <property type="protein sequence ID" value="GMH18614.1"/>
    <property type="molecule type" value="Genomic_DNA"/>
</dbReference>
<dbReference type="Proteomes" id="UP001279734">
    <property type="component" value="Unassembled WGS sequence"/>
</dbReference>